<accession>A0A9X9KFR2</accession>
<protein>
    <submittedName>
        <fullName evidence="2">Uncharacterized protein</fullName>
    </submittedName>
</protein>
<feature type="compositionally biased region" description="Basic and acidic residues" evidence="1">
    <location>
        <begin position="1"/>
        <end position="24"/>
    </location>
</feature>
<dbReference type="EMBL" id="CP109969">
    <property type="protein sequence ID" value="UYZ10786.1"/>
    <property type="molecule type" value="Genomic_DNA"/>
</dbReference>
<evidence type="ECO:0000313" key="3">
    <source>
        <dbReference type="Proteomes" id="UP000298735"/>
    </source>
</evidence>
<feature type="region of interest" description="Disordered" evidence="1">
    <location>
        <begin position="71"/>
        <end position="138"/>
    </location>
</feature>
<dbReference type="AlphaFoldDB" id="A0A9X9KFR2"/>
<reference evidence="2" key="1">
    <citation type="submission" date="2022-10" db="EMBL/GenBank/DDBJ databases">
        <title>Complete genome sequence of Agrobacterium salinitolerans CFBP5507.</title>
        <authorList>
            <person name="Tchabashvili S."/>
            <person name="Yen H.-C."/>
            <person name="Haryono M."/>
            <person name="Lin Y.-C."/>
            <person name="Lai E.-M."/>
            <person name="Kuo C.-H."/>
        </authorList>
    </citation>
    <scope>NUCLEOTIDE SEQUENCE</scope>
    <source>
        <strain evidence="2">CFBP5507</strain>
    </source>
</reference>
<sequence>MAMDDPGRREVEEAPLHRSGEKRGPRTSPPLLNGHIDWTMISQARGIEAQLTAELKKQLRPGLDAIIRWLGAPPTAEERRPPKSTVSSGKMAPARKAASASSTRKPQCAATDGAFARSASTQRGPAPKAIRSFPGSTI</sequence>
<organism evidence="2 3">
    <name type="scientific">Agrobacterium salinitolerans</name>
    <dbReference type="NCBI Taxonomy" id="1183413"/>
    <lineage>
        <taxon>Bacteria</taxon>
        <taxon>Pseudomonadati</taxon>
        <taxon>Pseudomonadota</taxon>
        <taxon>Alphaproteobacteria</taxon>
        <taxon>Hyphomicrobiales</taxon>
        <taxon>Rhizobiaceae</taxon>
        <taxon>Rhizobium/Agrobacterium group</taxon>
        <taxon>Agrobacterium</taxon>
    </lineage>
</organism>
<dbReference type="KEGG" id="asal:CFBP5507_19585"/>
<feature type="region of interest" description="Disordered" evidence="1">
    <location>
        <begin position="1"/>
        <end position="33"/>
    </location>
</feature>
<evidence type="ECO:0000256" key="1">
    <source>
        <dbReference type="SAM" id="MobiDB-lite"/>
    </source>
</evidence>
<dbReference type="Proteomes" id="UP000298735">
    <property type="component" value="Chromosome Linear"/>
</dbReference>
<evidence type="ECO:0000313" key="2">
    <source>
        <dbReference type="EMBL" id="UYZ10786.1"/>
    </source>
</evidence>
<proteinExistence type="predicted"/>
<gene>
    <name evidence="2" type="ORF">CFBP5507_19585</name>
</gene>
<name>A0A9X9KFR2_9HYPH</name>
<feature type="compositionally biased region" description="Low complexity" evidence="1">
    <location>
        <begin position="92"/>
        <end position="106"/>
    </location>
</feature>